<evidence type="ECO:0000256" key="3">
    <source>
        <dbReference type="ARBA" id="ARBA00023015"/>
    </source>
</evidence>
<dbReference type="FunFam" id="3.40.50.2300:FF:000002">
    <property type="entry name" value="DNA-binding response regulator PhoP"/>
    <property type="match status" value="1"/>
</dbReference>
<evidence type="ECO:0000256" key="5">
    <source>
        <dbReference type="ARBA" id="ARBA00023163"/>
    </source>
</evidence>
<evidence type="ECO:0000256" key="1">
    <source>
        <dbReference type="ARBA" id="ARBA00022553"/>
    </source>
</evidence>
<evidence type="ECO:0000256" key="7">
    <source>
        <dbReference type="PROSITE-ProRule" id="PRU01091"/>
    </source>
</evidence>
<evidence type="ECO:0000259" key="9">
    <source>
        <dbReference type="PROSITE" id="PS51755"/>
    </source>
</evidence>
<evidence type="ECO:0000313" key="11">
    <source>
        <dbReference type="EMBL" id="SFL17816.1"/>
    </source>
</evidence>
<feature type="domain" description="OmpR/PhoB-type" evidence="9">
    <location>
        <begin position="124"/>
        <end position="220"/>
    </location>
</feature>
<dbReference type="EMBL" id="CP042807">
    <property type="protein sequence ID" value="QEE23262.1"/>
    <property type="molecule type" value="Genomic_DNA"/>
</dbReference>
<dbReference type="GO" id="GO:0032993">
    <property type="term" value="C:protein-DNA complex"/>
    <property type="evidence" value="ECO:0007669"/>
    <property type="project" value="TreeGrafter"/>
</dbReference>
<evidence type="ECO:0000256" key="4">
    <source>
        <dbReference type="ARBA" id="ARBA00023125"/>
    </source>
</evidence>
<dbReference type="Proteomes" id="UP000198725">
    <property type="component" value="Unassembled WGS sequence"/>
</dbReference>
<sequence>MRLLIAEDDPAIAAGISATLRQSGHAVDHVADGKSADEALRGTPYDLLILDLGLPALDGSEVLERVRKRGSTLPILVITAREGLRERVRVLDLGADDYLVKPFALAEFEARVRALLRRYAAQGAPELTLGRLRMDLPGHRAWVGDTPLELTAREFGLLEALAARPDRVTSRAQLTEALCSWDEELTDNGLDIALYRLRRKLADSGTQVRTIRGLGYLLEEVEGA</sequence>
<evidence type="ECO:0000313" key="10">
    <source>
        <dbReference type="EMBL" id="QEE23262.1"/>
    </source>
</evidence>
<name>A0A1I4FLU2_9GAMM</name>
<evidence type="ECO:0000256" key="6">
    <source>
        <dbReference type="PROSITE-ProRule" id="PRU00169"/>
    </source>
</evidence>
<dbReference type="GO" id="GO:0006355">
    <property type="term" value="P:regulation of DNA-templated transcription"/>
    <property type="evidence" value="ECO:0007669"/>
    <property type="project" value="InterPro"/>
</dbReference>
<dbReference type="Gene3D" id="6.10.250.690">
    <property type="match status" value="1"/>
</dbReference>
<dbReference type="Pfam" id="PF00072">
    <property type="entry name" value="Response_reg"/>
    <property type="match status" value="1"/>
</dbReference>
<keyword evidence="1 6" id="KW-0597">Phosphoprotein</keyword>
<keyword evidence="3" id="KW-0805">Transcription regulation</keyword>
<keyword evidence="2" id="KW-0902">Two-component regulatory system</keyword>
<dbReference type="Gene3D" id="3.40.50.2300">
    <property type="match status" value="1"/>
</dbReference>
<dbReference type="InterPro" id="IPR036388">
    <property type="entry name" value="WH-like_DNA-bd_sf"/>
</dbReference>
<dbReference type="InterPro" id="IPR039420">
    <property type="entry name" value="WalR-like"/>
</dbReference>
<dbReference type="RefSeq" id="WP_092705042.1">
    <property type="nucleotide sequence ID" value="NZ_CP042807.1"/>
</dbReference>
<dbReference type="CDD" id="cd00383">
    <property type="entry name" value="trans_reg_C"/>
    <property type="match status" value="1"/>
</dbReference>
<dbReference type="GO" id="GO:0005829">
    <property type="term" value="C:cytosol"/>
    <property type="evidence" value="ECO:0007669"/>
    <property type="project" value="TreeGrafter"/>
</dbReference>
<dbReference type="PROSITE" id="PS50110">
    <property type="entry name" value="RESPONSE_REGULATORY"/>
    <property type="match status" value="1"/>
</dbReference>
<dbReference type="InterPro" id="IPR001867">
    <property type="entry name" value="OmpR/PhoB-type_DNA-bd"/>
</dbReference>
<dbReference type="AlphaFoldDB" id="A0A1I4FLU2"/>
<dbReference type="PANTHER" id="PTHR48111">
    <property type="entry name" value="REGULATOR OF RPOS"/>
    <property type="match status" value="1"/>
</dbReference>
<dbReference type="GO" id="GO:0000976">
    <property type="term" value="F:transcription cis-regulatory region binding"/>
    <property type="evidence" value="ECO:0007669"/>
    <property type="project" value="TreeGrafter"/>
</dbReference>
<dbReference type="InterPro" id="IPR001789">
    <property type="entry name" value="Sig_transdc_resp-reg_receiver"/>
</dbReference>
<keyword evidence="5" id="KW-0804">Transcription</keyword>
<protein>
    <submittedName>
        <fullName evidence="10">Response regulator transcription factor</fullName>
    </submittedName>
    <submittedName>
        <fullName evidence="11">Two-component system, OmpR family, response regulator</fullName>
    </submittedName>
</protein>
<dbReference type="KEGG" id="rgl:CS053_01190"/>
<accession>A0A1I4FLU2</accession>
<reference evidence="12" key="1">
    <citation type="submission" date="2016-10" db="EMBL/GenBank/DDBJ databases">
        <authorList>
            <person name="Varghese N."/>
            <person name="Submissions S."/>
        </authorList>
    </citation>
    <scope>NUCLEOTIDE SEQUENCE [LARGE SCALE GENOMIC DNA]</scope>
    <source>
        <strain evidence="12">MO64</strain>
    </source>
</reference>
<proteinExistence type="predicted"/>
<dbReference type="GO" id="GO:0000156">
    <property type="term" value="F:phosphorelay response regulator activity"/>
    <property type="evidence" value="ECO:0007669"/>
    <property type="project" value="TreeGrafter"/>
</dbReference>
<dbReference type="PROSITE" id="PS51755">
    <property type="entry name" value="OMPR_PHOB"/>
    <property type="match status" value="1"/>
</dbReference>
<dbReference type="CDD" id="cd17624">
    <property type="entry name" value="REC_OmpR_PmrA-like"/>
    <property type="match status" value="1"/>
</dbReference>
<reference evidence="10 13" key="3">
    <citation type="submission" date="2019-08" db="EMBL/GenBank/DDBJ databases">
        <title>Complete genome sequence of Rhodanobacter glycinis strain T01E-68 isolated from tomato root.</title>
        <authorList>
            <person name="Weon H.-Y."/>
            <person name="Lee S.A."/>
        </authorList>
    </citation>
    <scope>NUCLEOTIDE SEQUENCE [LARGE SCALE GENOMIC DNA]</scope>
    <source>
        <strain evidence="10 13">T01E-68</strain>
    </source>
</reference>
<dbReference type="InterPro" id="IPR011006">
    <property type="entry name" value="CheY-like_superfamily"/>
</dbReference>
<evidence type="ECO:0000313" key="12">
    <source>
        <dbReference type="Proteomes" id="UP000198725"/>
    </source>
</evidence>
<evidence type="ECO:0000259" key="8">
    <source>
        <dbReference type="PROSITE" id="PS50110"/>
    </source>
</evidence>
<dbReference type="Pfam" id="PF00486">
    <property type="entry name" value="Trans_reg_C"/>
    <property type="match status" value="1"/>
</dbReference>
<feature type="domain" description="Response regulatory" evidence="8">
    <location>
        <begin position="2"/>
        <end position="116"/>
    </location>
</feature>
<feature type="modified residue" description="4-aspartylphosphate" evidence="6">
    <location>
        <position position="51"/>
    </location>
</feature>
<evidence type="ECO:0000313" key="13">
    <source>
        <dbReference type="Proteomes" id="UP000321807"/>
    </source>
</evidence>
<dbReference type="SMART" id="SM00862">
    <property type="entry name" value="Trans_reg_C"/>
    <property type="match status" value="1"/>
</dbReference>
<dbReference type="SUPFAM" id="SSF52172">
    <property type="entry name" value="CheY-like"/>
    <property type="match status" value="1"/>
</dbReference>
<evidence type="ECO:0000256" key="2">
    <source>
        <dbReference type="ARBA" id="ARBA00023012"/>
    </source>
</evidence>
<dbReference type="PANTHER" id="PTHR48111:SF67">
    <property type="entry name" value="TRANSCRIPTIONAL REGULATORY PROTEIN TCTD"/>
    <property type="match status" value="1"/>
</dbReference>
<feature type="DNA-binding region" description="OmpR/PhoB-type" evidence="7">
    <location>
        <begin position="124"/>
        <end position="220"/>
    </location>
</feature>
<dbReference type="Proteomes" id="UP000321807">
    <property type="component" value="Chromosome"/>
</dbReference>
<keyword evidence="12" id="KW-1185">Reference proteome</keyword>
<organism evidence="11 12">
    <name type="scientific">Rhodanobacter glycinis</name>
    <dbReference type="NCBI Taxonomy" id="582702"/>
    <lineage>
        <taxon>Bacteria</taxon>
        <taxon>Pseudomonadati</taxon>
        <taxon>Pseudomonadota</taxon>
        <taxon>Gammaproteobacteria</taxon>
        <taxon>Lysobacterales</taxon>
        <taxon>Rhodanobacteraceae</taxon>
        <taxon>Rhodanobacter</taxon>
    </lineage>
</organism>
<dbReference type="SMART" id="SM00448">
    <property type="entry name" value="REC"/>
    <property type="match status" value="1"/>
</dbReference>
<dbReference type="EMBL" id="FOSR01000018">
    <property type="protein sequence ID" value="SFL17816.1"/>
    <property type="molecule type" value="Genomic_DNA"/>
</dbReference>
<reference evidence="11" key="2">
    <citation type="submission" date="2016-10" db="EMBL/GenBank/DDBJ databases">
        <authorList>
            <person name="de Groot N.N."/>
        </authorList>
    </citation>
    <scope>NUCLEOTIDE SEQUENCE [LARGE SCALE GENOMIC DNA]</scope>
    <source>
        <strain evidence="11">MO64</strain>
    </source>
</reference>
<dbReference type="Gene3D" id="1.10.10.10">
    <property type="entry name" value="Winged helix-like DNA-binding domain superfamily/Winged helix DNA-binding domain"/>
    <property type="match status" value="1"/>
</dbReference>
<keyword evidence="4 7" id="KW-0238">DNA-binding</keyword>
<gene>
    <name evidence="10" type="ORF">CS053_01190</name>
    <name evidence="11" type="ORF">SAMN05192579_1184</name>
</gene>